<dbReference type="PANTHER" id="PTHR45678:SF7">
    <property type="entry name" value="ELECTROGENIC ASPARTATE_GLUTAMATE ANTIPORTER SLC25A12, MITOCHONDRIAL"/>
    <property type="match status" value="1"/>
</dbReference>
<evidence type="ECO:0000313" key="20">
    <source>
        <dbReference type="EMBL" id="NXP69308.1"/>
    </source>
</evidence>
<evidence type="ECO:0000256" key="1">
    <source>
        <dbReference type="ARBA" id="ARBA00004448"/>
    </source>
</evidence>
<dbReference type="GO" id="GO:0015183">
    <property type="term" value="F:L-aspartate transmembrane transporter activity"/>
    <property type="evidence" value="ECO:0007669"/>
    <property type="project" value="TreeGrafter"/>
</dbReference>
<feature type="non-terminal residue" evidence="20">
    <location>
        <position position="531"/>
    </location>
</feature>
<feature type="transmembrane region" description="Helical" evidence="18">
    <location>
        <begin position="376"/>
        <end position="395"/>
    </location>
</feature>
<feature type="repeat" description="Solcar" evidence="16">
    <location>
        <begin position="217"/>
        <end position="309"/>
    </location>
</feature>
<dbReference type="InterPro" id="IPR018108">
    <property type="entry name" value="MCP_transmembrane"/>
</dbReference>
<evidence type="ECO:0000256" key="10">
    <source>
        <dbReference type="ARBA" id="ARBA00023128"/>
    </source>
</evidence>
<comment type="catalytic activity">
    <reaction evidence="15">
        <text>3-sulfino-L-alanine(out) + L-glutamate(in) + H(+)(in) = 3-sulfino-L-alanine(in) + L-glutamate(out) + H(+)(out)</text>
        <dbReference type="Rhea" id="RHEA:70967"/>
        <dbReference type="ChEBI" id="CHEBI:15378"/>
        <dbReference type="ChEBI" id="CHEBI:29985"/>
        <dbReference type="ChEBI" id="CHEBI:61085"/>
    </reaction>
</comment>
<keyword evidence="6" id="KW-0677">Repeat</keyword>
<dbReference type="GO" id="GO:0005509">
    <property type="term" value="F:calcium ion binding"/>
    <property type="evidence" value="ECO:0007669"/>
    <property type="project" value="InterPro"/>
</dbReference>
<gene>
    <name evidence="20" type="primary">Slc25a12</name>
    <name evidence="20" type="ORF">CHLCYA_R10353</name>
</gene>
<dbReference type="InterPro" id="IPR018247">
    <property type="entry name" value="EF_Hand_1_Ca_BS"/>
</dbReference>
<dbReference type="InterPro" id="IPR011992">
    <property type="entry name" value="EF-hand-dom_pair"/>
</dbReference>
<feature type="repeat" description="Solcar" evidence="16">
    <location>
        <begin position="317"/>
        <end position="401"/>
    </location>
</feature>
<dbReference type="AlphaFoldDB" id="A0A852BMU6"/>
<evidence type="ECO:0000256" key="17">
    <source>
        <dbReference type="RuleBase" id="RU000488"/>
    </source>
</evidence>
<dbReference type="SUPFAM" id="SSF103506">
    <property type="entry name" value="Mitochondrial carrier"/>
    <property type="match status" value="1"/>
</dbReference>
<dbReference type="FunFam" id="1.10.238.10:FF:000064">
    <property type="entry name" value="calcium-binding mitochondrial carrier protein Aralar1 isoform X1"/>
    <property type="match status" value="1"/>
</dbReference>
<protein>
    <submittedName>
        <fullName evidence="20">CMC1 protein</fullName>
    </submittedName>
</protein>
<dbReference type="GO" id="GO:0005313">
    <property type="term" value="F:L-glutamate transmembrane transporter activity"/>
    <property type="evidence" value="ECO:0007669"/>
    <property type="project" value="TreeGrafter"/>
</dbReference>
<keyword evidence="11 16" id="KW-0472">Membrane</keyword>
<keyword evidence="4 16" id="KW-0812">Transmembrane</keyword>
<dbReference type="Gene3D" id="1.50.40.10">
    <property type="entry name" value="Mitochondrial carrier domain"/>
    <property type="match status" value="1"/>
</dbReference>
<dbReference type="GO" id="GO:0043490">
    <property type="term" value="P:malate-aspartate shuttle"/>
    <property type="evidence" value="ECO:0007669"/>
    <property type="project" value="TreeGrafter"/>
</dbReference>
<dbReference type="PANTHER" id="PTHR45678">
    <property type="entry name" value="MITOCHONDRIAL 2-OXODICARBOXYLATE CARRIER 1-RELATED"/>
    <property type="match status" value="1"/>
</dbReference>
<comment type="catalytic activity">
    <reaction evidence="14">
        <text>L-aspartate(in) + L-glutamate(out) + H(+)(out) = L-aspartate(out) + L-glutamate(in) + H(+)(in)</text>
        <dbReference type="Rhea" id="RHEA:70783"/>
        <dbReference type="ChEBI" id="CHEBI:15378"/>
        <dbReference type="ChEBI" id="CHEBI:29985"/>
        <dbReference type="ChEBI" id="CHEBI:29991"/>
    </reaction>
</comment>
<evidence type="ECO:0000256" key="15">
    <source>
        <dbReference type="ARBA" id="ARBA00048652"/>
    </source>
</evidence>
<dbReference type="GO" id="GO:0005743">
    <property type="term" value="C:mitochondrial inner membrane"/>
    <property type="evidence" value="ECO:0007669"/>
    <property type="project" value="UniProtKB-SubCell"/>
</dbReference>
<evidence type="ECO:0000256" key="14">
    <source>
        <dbReference type="ARBA" id="ARBA00047487"/>
    </source>
</evidence>
<comment type="subcellular location">
    <subcellularLocation>
        <location evidence="1">Mitochondrion inner membrane</location>
        <topology evidence="1">Multi-pass membrane protein</topology>
    </subcellularLocation>
</comment>
<evidence type="ECO:0000256" key="2">
    <source>
        <dbReference type="ARBA" id="ARBA00006375"/>
    </source>
</evidence>
<keyword evidence="10" id="KW-0496">Mitochondrion</keyword>
<feature type="non-terminal residue" evidence="20">
    <location>
        <position position="1"/>
    </location>
</feature>
<keyword evidence="9 18" id="KW-1133">Transmembrane helix</keyword>
<reference evidence="20" key="1">
    <citation type="submission" date="2019-10" db="EMBL/GenBank/DDBJ databases">
        <title>Bird 10,000 Genomes (B10K) Project - Family phase.</title>
        <authorList>
            <person name="Zhang G."/>
        </authorList>
    </citation>
    <scope>NUCLEOTIDE SEQUENCE</scope>
    <source>
        <strain evidence="20">B10K-DU-002-57</strain>
        <tissue evidence="20">Muscle</tissue>
    </source>
</reference>
<keyword evidence="21" id="KW-1185">Reference proteome</keyword>
<dbReference type="InterPro" id="IPR002067">
    <property type="entry name" value="MCP"/>
</dbReference>
<evidence type="ECO:0000256" key="9">
    <source>
        <dbReference type="ARBA" id="ARBA00022989"/>
    </source>
</evidence>
<sequence>ANVKEIFEQTLVHHQIPFNWDCEFIRLHFGHNRKKHLNYSEFTQFLQELQSEHARQAFALKDKNKSGLITGLDFNEIMVTIRSHMLTPFVEENLVSVAGGTVSHQVSFSFFNAFNALLNNMDLVRKIYSNIAGTRRDVEVTKEEFTHSAIHFGQITPLEIDILYQLTDLYSVTGRLTLADIERIAPLAEGALPYNLAELQRQQSFGELSRPIWLQIAESAYRFTLGSIAGAVGATAVYPIDLVKTRMQNQRSTGSVVGELMYKNSFDCFKKVLRFEGFFGLYRGLLPQLIGVAPEKAIKLTVNDFVRDKFTKKDGSIPFPAEVLAGGCAGGSQVIFTNPLEIVKIRLQVAGEITTGPRVSALSVIKDLGFLGLYKVFPCIVYFLKHFIFCVIYVVDQMNFKLMFADESGHVGGLNLLAAGAIAGNFAECFLKVFFFSFTRVFRSSPQFGVTLVTYELLQRWLYVDFGGHKPVGSESTPKTRISDLPPVNPAHIGGYRLATATFAGIENKFGLYLPKFEARATTSAQAHSSS</sequence>
<feature type="transmembrane region" description="Helical" evidence="18">
    <location>
        <begin position="415"/>
        <end position="435"/>
    </location>
</feature>
<dbReference type="InterPro" id="IPR002048">
    <property type="entry name" value="EF_hand_dom"/>
</dbReference>
<evidence type="ECO:0000313" key="21">
    <source>
        <dbReference type="Proteomes" id="UP000614263"/>
    </source>
</evidence>
<name>A0A852BMU6_9CORV</name>
<dbReference type="PRINTS" id="PR00926">
    <property type="entry name" value="MITOCARRIER"/>
</dbReference>
<dbReference type="SUPFAM" id="SSF47473">
    <property type="entry name" value="EF-hand"/>
    <property type="match status" value="1"/>
</dbReference>
<dbReference type="Proteomes" id="UP000614263">
    <property type="component" value="Unassembled WGS sequence"/>
</dbReference>
<evidence type="ECO:0000256" key="5">
    <source>
        <dbReference type="ARBA" id="ARBA00022723"/>
    </source>
</evidence>
<evidence type="ECO:0000256" key="3">
    <source>
        <dbReference type="ARBA" id="ARBA00022448"/>
    </source>
</evidence>
<comment type="similarity">
    <text evidence="2 17">Belongs to the mitochondrial carrier (TC 2.A.29) family.</text>
</comment>
<keyword evidence="3 17" id="KW-0813">Transport</keyword>
<evidence type="ECO:0000256" key="12">
    <source>
        <dbReference type="ARBA" id="ARBA00037019"/>
    </source>
</evidence>
<dbReference type="Gene3D" id="1.10.238.10">
    <property type="entry name" value="EF-hand"/>
    <property type="match status" value="1"/>
</dbReference>
<dbReference type="InterPro" id="IPR023395">
    <property type="entry name" value="MCP_dom_sf"/>
</dbReference>
<keyword evidence="7" id="KW-0999">Mitochondrion inner membrane</keyword>
<keyword evidence="5" id="KW-0479">Metal-binding</keyword>
<comment type="subunit">
    <text evidence="13">Homodimer (via N-terminus).</text>
</comment>
<dbReference type="InterPro" id="IPR051028">
    <property type="entry name" value="Mito_Solute_Carrier"/>
</dbReference>
<dbReference type="Pfam" id="PF00153">
    <property type="entry name" value="Mito_carr"/>
    <property type="match status" value="2"/>
</dbReference>
<keyword evidence="8" id="KW-0106">Calcium</keyword>
<evidence type="ECO:0000256" key="16">
    <source>
        <dbReference type="PROSITE-ProRule" id="PRU00282"/>
    </source>
</evidence>
<evidence type="ECO:0000256" key="7">
    <source>
        <dbReference type="ARBA" id="ARBA00022792"/>
    </source>
</evidence>
<comment type="caution">
    <text evidence="20">The sequence shown here is derived from an EMBL/GenBank/DDBJ whole genome shotgun (WGS) entry which is preliminary data.</text>
</comment>
<evidence type="ECO:0000256" key="13">
    <source>
        <dbReference type="ARBA" id="ARBA00038674"/>
    </source>
</evidence>
<dbReference type="PROSITE" id="PS50222">
    <property type="entry name" value="EF_HAND_2"/>
    <property type="match status" value="1"/>
</dbReference>
<dbReference type="PROSITE" id="PS00018">
    <property type="entry name" value="EF_HAND_1"/>
    <property type="match status" value="1"/>
</dbReference>
<evidence type="ECO:0000256" key="8">
    <source>
        <dbReference type="ARBA" id="ARBA00022837"/>
    </source>
</evidence>
<evidence type="ECO:0000259" key="19">
    <source>
        <dbReference type="PROSITE" id="PS50222"/>
    </source>
</evidence>
<dbReference type="PROSITE" id="PS50920">
    <property type="entry name" value="SOLCAR"/>
    <property type="match status" value="2"/>
</dbReference>
<evidence type="ECO:0000256" key="18">
    <source>
        <dbReference type="SAM" id="Phobius"/>
    </source>
</evidence>
<comment type="catalytic activity">
    <reaction evidence="12">
        <text>3-sulfino-L-alanine(out) + L-aspartate(in) = 3-sulfino-L-alanine(in) + L-aspartate(out)</text>
        <dbReference type="Rhea" id="RHEA:70975"/>
        <dbReference type="ChEBI" id="CHEBI:29991"/>
        <dbReference type="ChEBI" id="CHEBI:61085"/>
    </reaction>
</comment>
<organism evidence="20 21">
    <name type="scientific">Chloropsis cyanopogon</name>
    <dbReference type="NCBI Taxonomy" id="1218682"/>
    <lineage>
        <taxon>Eukaryota</taxon>
        <taxon>Metazoa</taxon>
        <taxon>Chordata</taxon>
        <taxon>Craniata</taxon>
        <taxon>Vertebrata</taxon>
        <taxon>Euteleostomi</taxon>
        <taxon>Archelosauria</taxon>
        <taxon>Archosauria</taxon>
        <taxon>Dinosauria</taxon>
        <taxon>Saurischia</taxon>
        <taxon>Theropoda</taxon>
        <taxon>Coelurosauria</taxon>
        <taxon>Aves</taxon>
        <taxon>Neognathae</taxon>
        <taxon>Neoaves</taxon>
        <taxon>Telluraves</taxon>
        <taxon>Australaves</taxon>
        <taxon>Passeriformes</taxon>
        <taxon>Corvoidea</taxon>
        <taxon>Irenidae</taxon>
        <taxon>Chloropsis</taxon>
    </lineage>
</organism>
<proteinExistence type="inferred from homology"/>
<evidence type="ECO:0000256" key="6">
    <source>
        <dbReference type="ARBA" id="ARBA00022737"/>
    </source>
</evidence>
<evidence type="ECO:0000256" key="11">
    <source>
        <dbReference type="ARBA" id="ARBA00023136"/>
    </source>
</evidence>
<evidence type="ECO:0000256" key="4">
    <source>
        <dbReference type="ARBA" id="ARBA00022692"/>
    </source>
</evidence>
<accession>A0A852BMU6</accession>
<feature type="domain" description="EF-hand" evidence="19">
    <location>
        <begin position="49"/>
        <end position="84"/>
    </location>
</feature>
<dbReference type="EMBL" id="WEZZ01040414">
    <property type="protein sequence ID" value="NXP69308.1"/>
    <property type="molecule type" value="Genomic_DNA"/>
</dbReference>